<dbReference type="InterPro" id="IPR000859">
    <property type="entry name" value="CUB_dom"/>
</dbReference>
<organism evidence="6 7">
    <name type="scientific">Clonorchis sinensis</name>
    <name type="common">Chinese liver fluke</name>
    <dbReference type="NCBI Taxonomy" id="79923"/>
    <lineage>
        <taxon>Eukaryota</taxon>
        <taxon>Metazoa</taxon>
        <taxon>Spiralia</taxon>
        <taxon>Lophotrochozoa</taxon>
        <taxon>Platyhelminthes</taxon>
        <taxon>Trematoda</taxon>
        <taxon>Digenea</taxon>
        <taxon>Opisthorchiida</taxon>
        <taxon>Opisthorchiata</taxon>
        <taxon>Opisthorchiidae</taxon>
        <taxon>Clonorchis</taxon>
    </lineage>
</organism>
<dbReference type="Proteomes" id="UP000008909">
    <property type="component" value="Unassembled WGS sequence"/>
</dbReference>
<name>G7YKW4_CLOSI</name>
<evidence type="ECO:0000256" key="4">
    <source>
        <dbReference type="SAM" id="SignalP"/>
    </source>
</evidence>
<keyword evidence="7" id="KW-1185">Reference proteome</keyword>
<reference key="2">
    <citation type="submission" date="2011-10" db="EMBL/GenBank/DDBJ databases">
        <title>The genome and transcriptome sequence of Clonorchis sinensis provide insights into the carcinogenic liver fluke.</title>
        <authorList>
            <person name="Wang X."/>
            <person name="Huang Y."/>
            <person name="Chen W."/>
            <person name="Liu H."/>
            <person name="Guo L."/>
            <person name="Chen Y."/>
            <person name="Luo F."/>
            <person name="Zhou W."/>
            <person name="Sun J."/>
            <person name="Mao Q."/>
            <person name="Liang P."/>
            <person name="Zhou C."/>
            <person name="Tian Y."/>
            <person name="Men J."/>
            <person name="Lv X."/>
            <person name="Huang L."/>
            <person name="Zhou J."/>
            <person name="Hu Y."/>
            <person name="Li R."/>
            <person name="Zhang F."/>
            <person name="Lei H."/>
            <person name="Li X."/>
            <person name="Hu X."/>
            <person name="Liang C."/>
            <person name="Xu J."/>
            <person name="Wu Z."/>
            <person name="Yu X."/>
        </authorList>
    </citation>
    <scope>NUCLEOTIDE SEQUENCE</scope>
    <source>
        <strain>Henan</strain>
    </source>
</reference>
<reference evidence="6" key="1">
    <citation type="journal article" date="2011" name="Genome Biol.">
        <title>The draft genome of the carcinogenic human liver fluke Clonorchis sinensis.</title>
        <authorList>
            <person name="Wang X."/>
            <person name="Chen W."/>
            <person name="Huang Y."/>
            <person name="Sun J."/>
            <person name="Men J."/>
            <person name="Liu H."/>
            <person name="Luo F."/>
            <person name="Guo L."/>
            <person name="Lv X."/>
            <person name="Deng C."/>
            <person name="Zhou C."/>
            <person name="Fan Y."/>
            <person name="Li X."/>
            <person name="Huang L."/>
            <person name="Hu Y."/>
            <person name="Liang C."/>
            <person name="Hu X."/>
            <person name="Xu J."/>
            <person name="Yu X."/>
        </authorList>
    </citation>
    <scope>NUCLEOTIDE SEQUENCE [LARGE SCALE GENOMIC DNA]</scope>
    <source>
        <strain evidence="6">Henan</strain>
    </source>
</reference>
<keyword evidence="4" id="KW-0732">Signal</keyword>
<protein>
    <submittedName>
        <fullName evidence="6">Cubilin</fullName>
    </submittedName>
</protein>
<evidence type="ECO:0000256" key="1">
    <source>
        <dbReference type="ARBA" id="ARBA00022737"/>
    </source>
</evidence>
<feature type="chain" id="PRO_5003506272" evidence="4">
    <location>
        <begin position="19"/>
        <end position="203"/>
    </location>
</feature>
<dbReference type="SMART" id="SM00042">
    <property type="entry name" value="CUB"/>
    <property type="match status" value="1"/>
</dbReference>
<dbReference type="AlphaFoldDB" id="G7YKW4"/>
<dbReference type="CDD" id="cd00041">
    <property type="entry name" value="CUB"/>
    <property type="match status" value="1"/>
</dbReference>
<dbReference type="PANTHER" id="PTHR24251">
    <property type="entry name" value="OVOCHYMASE-RELATED"/>
    <property type="match status" value="1"/>
</dbReference>
<dbReference type="Gene3D" id="2.60.120.290">
    <property type="entry name" value="Spermadhesin, CUB domain"/>
    <property type="match status" value="1"/>
</dbReference>
<dbReference type="InterPro" id="IPR035914">
    <property type="entry name" value="Sperma_CUB_dom_sf"/>
</dbReference>
<gene>
    <name evidence="6" type="ORF">CLF_110587</name>
</gene>
<dbReference type="SUPFAM" id="SSF49854">
    <property type="entry name" value="Spermadhesin, CUB domain"/>
    <property type="match status" value="1"/>
</dbReference>
<evidence type="ECO:0000313" key="6">
    <source>
        <dbReference type="EMBL" id="GAA53595.1"/>
    </source>
</evidence>
<evidence type="ECO:0000256" key="2">
    <source>
        <dbReference type="ARBA" id="ARBA00023157"/>
    </source>
</evidence>
<proteinExistence type="predicted"/>
<dbReference type="Pfam" id="PF00431">
    <property type="entry name" value="CUB"/>
    <property type="match status" value="1"/>
</dbReference>
<keyword evidence="1" id="KW-0677">Repeat</keyword>
<comment type="caution">
    <text evidence="3">Lacks conserved residue(s) required for the propagation of feature annotation.</text>
</comment>
<keyword evidence="2" id="KW-1015">Disulfide bond</keyword>
<evidence type="ECO:0000259" key="5">
    <source>
        <dbReference type="PROSITE" id="PS01180"/>
    </source>
</evidence>
<accession>G7YKW4</accession>
<feature type="signal peptide" evidence="4">
    <location>
        <begin position="1"/>
        <end position="18"/>
    </location>
</feature>
<dbReference type="PROSITE" id="PS01180">
    <property type="entry name" value="CUB"/>
    <property type="match status" value="1"/>
</dbReference>
<evidence type="ECO:0000256" key="3">
    <source>
        <dbReference type="PROSITE-ProRule" id="PRU00059"/>
    </source>
</evidence>
<evidence type="ECO:0000313" key="7">
    <source>
        <dbReference type="Proteomes" id="UP000008909"/>
    </source>
</evidence>
<dbReference type="EMBL" id="DF143537">
    <property type="protein sequence ID" value="GAA53595.1"/>
    <property type="molecule type" value="Genomic_DNA"/>
</dbReference>
<feature type="domain" description="CUB" evidence="5">
    <location>
        <begin position="24"/>
        <end position="137"/>
    </location>
</feature>
<sequence>MFCLLLFYLAIGIQVGTTHDPPLCSYVVAGLVGELKSPNYPQFYTNIQNCSWKIERPTTPSVLVFYDFEVGQPKVGQKCPSDFVVIQVGRGPLPQMYGPFCGAATPAPVYYQDVLFMNLTIKGTGDYRGFRATFGPAGQTPFPGFQDPTNRYTTSWIQEPGNKPKCPRKTRSGFCYARSQAQMSQITGFKYLAPLTLWYYFRT</sequence>